<dbReference type="Proteomes" id="UP000503320">
    <property type="component" value="Chromosome"/>
</dbReference>
<evidence type="ECO:0008006" key="4">
    <source>
        <dbReference type="Google" id="ProtNLM"/>
    </source>
</evidence>
<keyword evidence="3" id="KW-1185">Reference proteome</keyword>
<organism evidence="2 3">
    <name type="scientific">Allofrancisella frigidaquae</name>
    <dbReference type="NCBI Taxonomy" id="1085644"/>
    <lineage>
        <taxon>Bacteria</taxon>
        <taxon>Pseudomonadati</taxon>
        <taxon>Pseudomonadota</taxon>
        <taxon>Gammaproteobacteria</taxon>
        <taxon>Thiotrichales</taxon>
        <taxon>Francisellaceae</taxon>
        <taxon>Allofrancisella</taxon>
    </lineage>
</organism>
<sequence length="132" mass="14315">MKKAIYIISLALIATILASCSTNNSQEFPKTPYTSGNVSLTLKKGVTTKEQVIQAFGSPNIVTQNADGDSVWTYQTNATIQNSSKKEGFLTLILVGGATKNSDFMESQKTMTIIITFKDDVVSNFKSLSTSF</sequence>
<evidence type="ECO:0000313" key="3">
    <source>
        <dbReference type="Proteomes" id="UP000503320"/>
    </source>
</evidence>
<proteinExistence type="predicted"/>
<dbReference type="KEGG" id="afri:E3E15_02095"/>
<accession>A0A6M3HT00</accession>
<dbReference type="PROSITE" id="PS51257">
    <property type="entry name" value="PROKAR_LIPOPROTEIN"/>
    <property type="match status" value="1"/>
</dbReference>
<name>A0A6M3HT00_9GAMM</name>
<gene>
    <name evidence="2" type="ORF">E3E15_02095</name>
</gene>
<dbReference type="AlphaFoldDB" id="A0A6M3HT00"/>
<protein>
    <recommendedName>
        <fullName evidence="4">Outer membrane protein assembly factor BamE</fullName>
    </recommendedName>
</protein>
<feature type="signal peptide" evidence="1">
    <location>
        <begin position="1"/>
        <end position="25"/>
    </location>
</feature>
<dbReference type="EMBL" id="CP038017">
    <property type="protein sequence ID" value="QIV94210.1"/>
    <property type="molecule type" value="Genomic_DNA"/>
</dbReference>
<dbReference type="RefSeq" id="WP_172106408.1">
    <property type="nucleotide sequence ID" value="NZ_CP038017.1"/>
</dbReference>
<keyword evidence="1" id="KW-0732">Signal</keyword>
<evidence type="ECO:0000313" key="2">
    <source>
        <dbReference type="EMBL" id="QIV94210.1"/>
    </source>
</evidence>
<evidence type="ECO:0000256" key="1">
    <source>
        <dbReference type="SAM" id="SignalP"/>
    </source>
</evidence>
<feature type="chain" id="PRO_5026939349" description="Outer membrane protein assembly factor BamE" evidence="1">
    <location>
        <begin position="26"/>
        <end position="132"/>
    </location>
</feature>
<reference evidence="2 3" key="1">
    <citation type="submission" date="2019-03" db="EMBL/GenBank/DDBJ databases">
        <title>Complete Genome Sequence of Allofrancisella frigidaquae Strain SYSU 10HL1970 Isolated from Water-Cooling Systems in China.</title>
        <authorList>
            <person name="Ohrman C."/>
            <person name="Uneklint I."/>
            <person name="Sjodin A."/>
        </authorList>
    </citation>
    <scope>NUCLEOTIDE SEQUENCE [LARGE SCALE GENOMIC DNA]</scope>
    <source>
        <strain evidence="2 3">SYSU 10HL1970</strain>
    </source>
</reference>